<organism evidence="1 2">
    <name type="scientific">Phyllotreta striolata</name>
    <name type="common">Striped flea beetle</name>
    <name type="synonym">Crioceris striolata</name>
    <dbReference type="NCBI Taxonomy" id="444603"/>
    <lineage>
        <taxon>Eukaryota</taxon>
        <taxon>Metazoa</taxon>
        <taxon>Ecdysozoa</taxon>
        <taxon>Arthropoda</taxon>
        <taxon>Hexapoda</taxon>
        <taxon>Insecta</taxon>
        <taxon>Pterygota</taxon>
        <taxon>Neoptera</taxon>
        <taxon>Endopterygota</taxon>
        <taxon>Coleoptera</taxon>
        <taxon>Polyphaga</taxon>
        <taxon>Cucujiformia</taxon>
        <taxon>Chrysomeloidea</taxon>
        <taxon>Chrysomelidae</taxon>
        <taxon>Galerucinae</taxon>
        <taxon>Alticini</taxon>
        <taxon>Phyllotreta</taxon>
    </lineage>
</organism>
<protein>
    <submittedName>
        <fullName evidence="1">Uncharacterized protein</fullName>
    </submittedName>
</protein>
<evidence type="ECO:0000313" key="1">
    <source>
        <dbReference type="EMBL" id="CAG9861347.1"/>
    </source>
</evidence>
<evidence type="ECO:0000313" key="2">
    <source>
        <dbReference type="Proteomes" id="UP001153712"/>
    </source>
</evidence>
<name>A0A9N9TQP6_PHYSR</name>
<dbReference type="OrthoDB" id="6760573at2759"/>
<proteinExistence type="predicted"/>
<gene>
    <name evidence="1" type="ORF">PHYEVI_LOCUS7689</name>
</gene>
<keyword evidence="2" id="KW-1185">Reference proteome</keyword>
<reference evidence="1" key="1">
    <citation type="submission" date="2022-01" db="EMBL/GenBank/DDBJ databases">
        <authorList>
            <person name="King R."/>
        </authorList>
    </citation>
    <scope>NUCLEOTIDE SEQUENCE</scope>
</reference>
<sequence>MSSSSNISRTNSQIDRIEQGVKLLKEEQAKREAQLLEQREIKFRKISREKSDPVFSLPGLRFYYFTHRKIKFAIFPCYLSDAFSRRREYVCRLVYKRKMGRWWVRTNAFPLPCLGKINATMYKKVGDDGIVDGIKEIYRIADDWIAKEEKRILKKYNDFANNEIDATELRSSEEELFFDDD</sequence>
<accession>A0A9N9TQP6</accession>
<dbReference type="Proteomes" id="UP001153712">
    <property type="component" value="Chromosome 4"/>
</dbReference>
<dbReference type="EMBL" id="OU900097">
    <property type="protein sequence ID" value="CAG9861347.1"/>
    <property type="molecule type" value="Genomic_DNA"/>
</dbReference>
<dbReference type="AlphaFoldDB" id="A0A9N9TQP6"/>